<reference evidence="2" key="1">
    <citation type="submission" date="2018-11" db="EMBL/GenBank/DDBJ databases">
        <title>Chitinophaga lutea sp.nov., isolate from arsenic contaminated soil.</title>
        <authorList>
            <person name="Zong Y."/>
        </authorList>
    </citation>
    <scope>NUCLEOTIDE SEQUENCE [LARGE SCALE GENOMIC DNA]</scope>
    <source>
        <strain evidence="2">YLT18</strain>
    </source>
</reference>
<keyword evidence="2" id="KW-1185">Reference proteome</keyword>
<protein>
    <submittedName>
        <fullName evidence="1">Uncharacterized protein</fullName>
    </submittedName>
</protein>
<proteinExistence type="predicted"/>
<evidence type="ECO:0000313" key="1">
    <source>
        <dbReference type="EMBL" id="RPD41774.1"/>
    </source>
</evidence>
<organism evidence="1 2">
    <name type="scientific">Chitinophaga barathri</name>
    <dbReference type="NCBI Taxonomy" id="1647451"/>
    <lineage>
        <taxon>Bacteria</taxon>
        <taxon>Pseudomonadati</taxon>
        <taxon>Bacteroidota</taxon>
        <taxon>Chitinophagia</taxon>
        <taxon>Chitinophagales</taxon>
        <taxon>Chitinophagaceae</taxon>
        <taxon>Chitinophaga</taxon>
    </lineage>
</organism>
<dbReference type="AlphaFoldDB" id="A0A3N4MD20"/>
<dbReference type="EMBL" id="RMBX01000003">
    <property type="protein sequence ID" value="RPD41774.1"/>
    <property type="molecule type" value="Genomic_DNA"/>
</dbReference>
<dbReference type="RefSeq" id="WP_120514712.1">
    <property type="nucleotide sequence ID" value="NZ_QXZY01000002.1"/>
</dbReference>
<dbReference type="Proteomes" id="UP000279089">
    <property type="component" value="Unassembled WGS sequence"/>
</dbReference>
<name>A0A3N4MD20_9BACT</name>
<accession>A0A3N4MD20</accession>
<comment type="caution">
    <text evidence="1">The sequence shown here is derived from an EMBL/GenBank/DDBJ whole genome shotgun (WGS) entry which is preliminary data.</text>
</comment>
<sequence length="221" mass="26218">MIQLEEIALGGLFYRDKKVMQIREEHFGDLLPLLPRLEPIPIDPQRLWKLGFSRYVNTGVSYKDWQGVRLYLRPATLNRWLVQFEGIPKAGFVQYIHQVQRLWFDLFQEHLFQPPQARVRQRHVIPEADVSRRLVKDHAISHYKRYETTITPPSDQPYYFTWDCRILFRTGQVAAWRVDEKSPLFTYAGRNWGLTLLSGTATEEERIKAGKWLKGYLEERG</sequence>
<evidence type="ECO:0000313" key="2">
    <source>
        <dbReference type="Proteomes" id="UP000279089"/>
    </source>
</evidence>
<dbReference type="OrthoDB" id="649619at2"/>
<gene>
    <name evidence="1" type="ORF">EG028_06295</name>
</gene>